<feature type="region of interest" description="SAW" evidence="3">
    <location>
        <begin position="544"/>
        <end position="614"/>
    </location>
</feature>
<dbReference type="Pfam" id="PF03514">
    <property type="entry name" value="GRAS"/>
    <property type="match status" value="1"/>
</dbReference>
<dbReference type="PROSITE" id="PS50985">
    <property type="entry name" value="GRAS"/>
    <property type="match status" value="1"/>
</dbReference>
<sequence>MPLPFDFEGTGVLDLELILRNRGFFSDYCNKSYFLNGNCGEPTSVLDSARVPSRPSSSSTLSSSFGGGGGGGADTELLPVPPSLEIETACGGGNAEKCGVGDWESVFSGSVAPSPVQEQSIFRWILSSNLHSNPVYSSISNNLGSFALHQQPAYDSPPEMKSPICNPQLHLNQNQTQYSHNSLFFSPLTYSQHQESDLFASPQAKRLNSGSIGGFLEPSGGHISKGSYFLTSQNLHQKPIESVPNSIVGSEEQQAIDQLYKVAELVQTGNPILTQGILARLNHQFSPIDKPFRRAAFYCEEALQMLLHSNNTPNMSSFNSSPCSLVFKIGAYKSFSEISPLVQFTNFTCNQAILEALDGFDRIHIVDFDIGYGGQWASLIHELASRGRGVTLLKITAVVFPSTHDQIELGLTRENLVQFAGEINLDFEFEAMSIDSFNSSSWCPSLVASGNEAVAVNLPFGSFMDHQLPVSLVLHRVKQLSPRIVVSVNKGCDRADLSFPGRVINIVQTYSSLLESLEAASMNTGTLQKIERFLIQPGIQKSITGHFRIEKPQNYMSAFLSSGFTPATFSSIAESQAECVVKRTPVRGFHLENDQSSLLLCWKKMELISASAWRCYY</sequence>
<comment type="similarity">
    <text evidence="3">Belongs to the GRAS family.</text>
</comment>
<evidence type="ECO:0000256" key="3">
    <source>
        <dbReference type="PROSITE-ProRule" id="PRU01191"/>
    </source>
</evidence>
<evidence type="ECO:0000256" key="2">
    <source>
        <dbReference type="ARBA" id="ARBA00023163"/>
    </source>
</evidence>
<dbReference type="AlphaFoldDB" id="A0A2Z7CPL6"/>
<dbReference type="EMBL" id="KQ993789">
    <property type="protein sequence ID" value="KZV49032.1"/>
    <property type="molecule type" value="Genomic_DNA"/>
</dbReference>
<comment type="caution">
    <text evidence="3">Lacks conserved residue(s) required for the propagation of feature annotation.</text>
</comment>
<protein>
    <submittedName>
        <fullName evidence="5">Scarecrow-like protein 22-like</fullName>
    </submittedName>
</protein>
<name>A0A2Z7CPL6_9LAMI</name>
<feature type="short sequence motif" description="VHIID" evidence="3">
    <location>
        <begin position="363"/>
        <end position="367"/>
    </location>
</feature>
<proteinExistence type="inferred from homology"/>
<feature type="region of interest" description="Disordered" evidence="4">
    <location>
        <begin position="46"/>
        <end position="77"/>
    </location>
</feature>
<dbReference type="InterPro" id="IPR005202">
    <property type="entry name" value="TF_GRAS"/>
</dbReference>
<evidence type="ECO:0000256" key="1">
    <source>
        <dbReference type="ARBA" id="ARBA00023015"/>
    </source>
</evidence>
<dbReference type="PANTHER" id="PTHR31636">
    <property type="entry name" value="OSJNBA0084A10.13 PROTEIN-RELATED"/>
    <property type="match status" value="1"/>
</dbReference>
<reference evidence="5 6" key="1">
    <citation type="journal article" date="2015" name="Proc. Natl. Acad. Sci. U.S.A.">
        <title>The resurrection genome of Boea hygrometrica: A blueprint for survival of dehydration.</title>
        <authorList>
            <person name="Xiao L."/>
            <person name="Yang G."/>
            <person name="Zhang L."/>
            <person name="Yang X."/>
            <person name="Zhao S."/>
            <person name="Ji Z."/>
            <person name="Zhou Q."/>
            <person name="Hu M."/>
            <person name="Wang Y."/>
            <person name="Chen M."/>
            <person name="Xu Y."/>
            <person name="Jin H."/>
            <person name="Xiao X."/>
            <person name="Hu G."/>
            <person name="Bao F."/>
            <person name="Hu Y."/>
            <person name="Wan P."/>
            <person name="Li L."/>
            <person name="Deng X."/>
            <person name="Kuang T."/>
            <person name="Xiang C."/>
            <person name="Zhu J.K."/>
            <person name="Oliver M.J."/>
            <person name="He Y."/>
        </authorList>
    </citation>
    <scope>NUCLEOTIDE SEQUENCE [LARGE SCALE GENOMIC DNA]</scope>
    <source>
        <strain evidence="6">cv. XS01</strain>
    </source>
</reference>
<dbReference type="Proteomes" id="UP000250235">
    <property type="component" value="Unassembled WGS sequence"/>
</dbReference>
<accession>A0A2Z7CPL6</accession>
<feature type="region of interest" description="Leucine repeat I (LRI)" evidence="3">
    <location>
        <begin position="253"/>
        <end position="313"/>
    </location>
</feature>
<evidence type="ECO:0000313" key="6">
    <source>
        <dbReference type="Proteomes" id="UP000250235"/>
    </source>
</evidence>
<feature type="region of interest" description="Leucine repeat II (LRII)" evidence="3">
    <location>
        <begin position="411"/>
        <end position="443"/>
    </location>
</feature>
<gene>
    <name evidence="5" type="ORF">F511_10983</name>
</gene>
<dbReference type="OrthoDB" id="666726at2759"/>
<keyword evidence="2" id="KW-0804">Transcription</keyword>
<evidence type="ECO:0000313" key="5">
    <source>
        <dbReference type="EMBL" id="KZV49032.1"/>
    </source>
</evidence>
<keyword evidence="6" id="KW-1185">Reference proteome</keyword>
<organism evidence="5 6">
    <name type="scientific">Dorcoceras hygrometricum</name>
    <dbReference type="NCBI Taxonomy" id="472368"/>
    <lineage>
        <taxon>Eukaryota</taxon>
        <taxon>Viridiplantae</taxon>
        <taxon>Streptophyta</taxon>
        <taxon>Embryophyta</taxon>
        <taxon>Tracheophyta</taxon>
        <taxon>Spermatophyta</taxon>
        <taxon>Magnoliopsida</taxon>
        <taxon>eudicotyledons</taxon>
        <taxon>Gunneridae</taxon>
        <taxon>Pentapetalae</taxon>
        <taxon>asterids</taxon>
        <taxon>lamiids</taxon>
        <taxon>Lamiales</taxon>
        <taxon>Gesneriaceae</taxon>
        <taxon>Didymocarpoideae</taxon>
        <taxon>Trichosporeae</taxon>
        <taxon>Loxocarpinae</taxon>
        <taxon>Dorcoceras</taxon>
    </lineage>
</organism>
<keyword evidence="1" id="KW-0805">Transcription regulation</keyword>
<feature type="region of interest" description="VHIID" evidence="3">
    <location>
        <begin position="332"/>
        <end position="397"/>
    </location>
</feature>
<evidence type="ECO:0000256" key="4">
    <source>
        <dbReference type="SAM" id="MobiDB-lite"/>
    </source>
</evidence>